<evidence type="ECO:0000313" key="2">
    <source>
        <dbReference type="Proteomes" id="UP000178188"/>
    </source>
</evidence>
<dbReference type="InterPro" id="IPR023168">
    <property type="entry name" value="GatB_Yqey_C_2"/>
</dbReference>
<dbReference type="GO" id="GO:0016884">
    <property type="term" value="F:carbon-nitrogen ligase activity, with glutamine as amido-N-donor"/>
    <property type="evidence" value="ECO:0007669"/>
    <property type="project" value="InterPro"/>
</dbReference>
<organism evidence="1 2">
    <name type="scientific">Candidatus Amesbacteria bacterium RIFOXYB1_FULL_47_9</name>
    <dbReference type="NCBI Taxonomy" id="1797266"/>
    <lineage>
        <taxon>Bacteria</taxon>
        <taxon>Candidatus Amesiibacteriota</taxon>
    </lineage>
</organism>
<dbReference type="PANTHER" id="PTHR28055:SF1">
    <property type="entry name" value="ALTERED INHERITANCE OF MITOCHONDRIA PROTEIN 41, MITOCHONDRIAL"/>
    <property type="match status" value="1"/>
</dbReference>
<gene>
    <name evidence="1" type="ORF">A2395_03355</name>
</gene>
<dbReference type="InterPro" id="IPR042184">
    <property type="entry name" value="YqeY/Aim41_N"/>
</dbReference>
<dbReference type="InterPro" id="IPR003789">
    <property type="entry name" value="Asn/Gln_tRNA_amidoTrase-B-like"/>
</dbReference>
<dbReference type="Gene3D" id="1.10.10.410">
    <property type="match status" value="1"/>
</dbReference>
<dbReference type="AlphaFoldDB" id="A0A1F4ZRL3"/>
<reference evidence="1 2" key="1">
    <citation type="journal article" date="2016" name="Nat. Commun.">
        <title>Thousands of microbial genomes shed light on interconnected biogeochemical processes in an aquifer system.</title>
        <authorList>
            <person name="Anantharaman K."/>
            <person name="Brown C.T."/>
            <person name="Hug L.A."/>
            <person name="Sharon I."/>
            <person name="Castelle C.J."/>
            <person name="Probst A.J."/>
            <person name="Thomas B.C."/>
            <person name="Singh A."/>
            <person name="Wilkins M.J."/>
            <person name="Karaoz U."/>
            <person name="Brodie E.L."/>
            <person name="Williams K.H."/>
            <person name="Hubbard S.S."/>
            <person name="Banfield J.F."/>
        </authorList>
    </citation>
    <scope>NUCLEOTIDE SEQUENCE [LARGE SCALE GENOMIC DNA]</scope>
</reference>
<protein>
    <recommendedName>
        <fullName evidence="3">Glutamyl-tRNA amidotransferase</fullName>
    </recommendedName>
</protein>
<dbReference type="Proteomes" id="UP000178188">
    <property type="component" value="Unassembled WGS sequence"/>
</dbReference>
<evidence type="ECO:0000313" key="1">
    <source>
        <dbReference type="EMBL" id="OGD09083.1"/>
    </source>
</evidence>
<dbReference type="Pfam" id="PF09424">
    <property type="entry name" value="YqeY"/>
    <property type="match status" value="1"/>
</dbReference>
<proteinExistence type="predicted"/>
<dbReference type="SUPFAM" id="SSF89095">
    <property type="entry name" value="GatB/YqeY motif"/>
    <property type="match status" value="1"/>
</dbReference>
<dbReference type="PANTHER" id="PTHR28055">
    <property type="entry name" value="ALTERED INHERITANCE OF MITOCHONDRIA PROTEIN 41, MITOCHONDRIAL"/>
    <property type="match status" value="1"/>
</dbReference>
<evidence type="ECO:0008006" key="3">
    <source>
        <dbReference type="Google" id="ProtNLM"/>
    </source>
</evidence>
<comment type="caution">
    <text evidence="1">The sequence shown here is derived from an EMBL/GenBank/DDBJ whole genome shotgun (WGS) entry which is preliminary data.</text>
</comment>
<accession>A0A1F4ZRL3</accession>
<dbReference type="Gene3D" id="1.10.1510.10">
    <property type="entry name" value="Uncharacterised protein YqeY/AIM41 PF09424, N-terminal domain"/>
    <property type="match status" value="1"/>
</dbReference>
<sequence>MMLTDRIKSDMTAALKSGDAPRLLVLRMLVSEIGYKQIELQRELKDEDVISVIQREAKKRREAIESYREGDREDQALTEEKELEILLGYLPAQMGEGEVREEINKVLERLSTEEKSDFGKAMRVIAPMFKGRAEGAVVAKIVKEILN</sequence>
<name>A0A1F4ZRL3_9BACT</name>
<dbReference type="EMBL" id="MEXU01000061">
    <property type="protein sequence ID" value="OGD09083.1"/>
    <property type="molecule type" value="Genomic_DNA"/>
</dbReference>
<dbReference type="InterPro" id="IPR019004">
    <property type="entry name" value="YqeY/Aim41"/>
</dbReference>